<reference evidence="7 8" key="1">
    <citation type="submission" date="2022-01" db="EMBL/GenBank/DDBJ databases">
        <title>Alkalihalobacillus sp. EGI L200015, a novel bacterium isolated from a salt lake sediment.</title>
        <authorList>
            <person name="Gao L."/>
            <person name="Fang B.-Z."/>
            <person name="Li W.-J."/>
        </authorList>
    </citation>
    <scope>NUCLEOTIDE SEQUENCE [LARGE SCALE GENOMIC DNA]</scope>
    <source>
        <strain evidence="7 8">KCTC 12718</strain>
    </source>
</reference>
<keyword evidence="3 6" id="KW-0812">Transmembrane</keyword>
<keyword evidence="5 6" id="KW-0472">Membrane</keyword>
<dbReference type="EMBL" id="JAKIJS010000002">
    <property type="protein sequence ID" value="MCF6139295.1"/>
    <property type="molecule type" value="Genomic_DNA"/>
</dbReference>
<feature type="transmembrane region" description="Helical" evidence="6">
    <location>
        <begin position="149"/>
        <end position="174"/>
    </location>
</feature>
<accession>A0ABS9H678</accession>
<evidence type="ECO:0000256" key="6">
    <source>
        <dbReference type="SAM" id="Phobius"/>
    </source>
</evidence>
<gene>
    <name evidence="7" type="ORF">L2716_16280</name>
</gene>
<dbReference type="InterPro" id="IPR051461">
    <property type="entry name" value="UPF0750_membrane"/>
</dbReference>
<sequence length="203" mass="21856">MGQTVKTLLTLTLGALIQGIGMGLFLFPHHIPSGGAAGIAVINEFFWNIPHGWSLWLVNVPLLFAAVKFLGAGSAGKTVFAVTVTSITVDVIGLVLSAPISVPWIDLLFGACLFGIGVGILFKNGASSGGMAILAQIFAKMFNRPPGQVMFWINGVIFLITAFVVGWWIFLFAICTQWIGTKVLDIVYKEQLTIVKLRKALHI</sequence>
<name>A0ABS9H678_9BACL</name>
<keyword evidence="4 6" id="KW-1133">Transmembrane helix</keyword>
<evidence type="ECO:0000256" key="3">
    <source>
        <dbReference type="ARBA" id="ARBA00022692"/>
    </source>
</evidence>
<feature type="transmembrane region" description="Helical" evidence="6">
    <location>
        <begin position="104"/>
        <end position="122"/>
    </location>
</feature>
<evidence type="ECO:0000256" key="1">
    <source>
        <dbReference type="ARBA" id="ARBA00004651"/>
    </source>
</evidence>
<dbReference type="RefSeq" id="WP_236338059.1">
    <property type="nucleotide sequence ID" value="NZ_JAKIJS010000002.1"/>
</dbReference>
<evidence type="ECO:0000256" key="4">
    <source>
        <dbReference type="ARBA" id="ARBA00022989"/>
    </source>
</evidence>
<evidence type="ECO:0000256" key="5">
    <source>
        <dbReference type="ARBA" id="ARBA00023136"/>
    </source>
</evidence>
<dbReference type="Proteomes" id="UP001649381">
    <property type="component" value="Unassembled WGS sequence"/>
</dbReference>
<dbReference type="Pfam" id="PF02588">
    <property type="entry name" value="YitT_membrane"/>
    <property type="match status" value="1"/>
</dbReference>
<dbReference type="PANTHER" id="PTHR33545">
    <property type="entry name" value="UPF0750 MEMBRANE PROTEIN YITT-RELATED"/>
    <property type="match status" value="1"/>
</dbReference>
<evidence type="ECO:0000313" key="7">
    <source>
        <dbReference type="EMBL" id="MCF6139295.1"/>
    </source>
</evidence>
<comment type="caution">
    <text evidence="7">The sequence shown here is derived from an EMBL/GenBank/DDBJ whole genome shotgun (WGS) entry which is preliminary data.</text>
</comment>
<dbReference type="PANTHER" id="PTHR33545:SF9">
    <property type="entry name" value="UPF0750 MEMBRANE PROTEIN YITE"/>
    <property type="match status" value="1"/>
</dbReference>
<feature type="transmembrane region" description="Helical" evidence="6">
    <location>
        <begin position="53"/>
        <end position="71"/>
    </location>
</feature>
<dbReference type="InterPro" id="IPR003740">
    <property type="entry name" value="YitT"/>
</dbReference>
<evidence type="ECO:0000313" key="8">
    <source>
        <dbReference type="Proteomes" id="UP001649381"/>
    </source>
</evidence>
<feature type="transmembrane region" description="Helical" evidence="6">
    <location>
        <begin position="78"/>
        <end position="98"/>
    </location>
</feature>
<keyword evidence="2" id="KW-1003">Cell membrane</keyword>
<organism evidence="7 8">
    <name type="scientific">Pseudalkalibacillus berkeleyi</name>
    <dbReference type="NCBI Taxonomy" id="1069813"/>
    <lineage>
        <taxon>Bacteria</taxon>
        <taxon>Bacillati</taxon>
        <taxon>Bacillota</taxon>
        <taxon>Bacilli</taxon>
        <taxon>Bacillales</taxon>
        <taxon>Fictibacillaceae</taxon>
        <taxon>Pseudalkalibacillus</taxon>
    </lineage>
</organism>
<evidence type="ECO:0000256" key="2">
    <source>
        <dbReference type="ARBA" id="ARBA00022475"/>
    </source>
</evidence>
<protein>
    <submittedName>
        <fullName evidence="7">YitT family protein</fullName>
    </submittedName>
</protein>
<keyword evidence="8" id="KW-1185">Reference proteome</keyword>
<proteinExistence type="predicted"/>
<comment type="subcellular location">
    <subcellularLocation>
        <location evidence="1">Cell membrane</location>
        <topology evidence="1">Multi-pass membrane protein</topology>
    </subcellularLocation>
</comment>